<sequence length="208" mass="22172">RKRMVKLAGNGTGGNSNLDFLRRTASTALDTSARISEVLSDYQPAKPYPDSGLARRLKSVAQLITADLGARVYFVSLDGFDTHAEQAGAHENLMAELSGALAAFCADLRGHGLGERVLTATFSEFGRRVKENGSLGTDHGAAGPMFLVGQGAKGGVHGKDPSLSDLDQGDLKHHTDFRSVYTTLLEDWLGWEAQAAVGVKFTKLKLLG</sequence>
<name>A0A382Y5H6_9ZZZZ</name>
<organism evidence="1">
    <name type="scientific">marine metagenome</name>
    <dbReference type="NCBI Taxonomy" id="408172"/>
    <lineage>
        <taxon>unclassified sequences</taxon>
        <taxon>metagenomes</taxon>
        <taxon>ecological metagenomes</taxon>
    </lineage>
</organism>
<gene>
    <name evidence="1" type="ORF">METZ01_LOCUS431298</name>
</gene>
<dbReference type="EMBL" id="UINC01173054">
    <property type="protein sequence ID" value="SVD78444.1"/>
    <property type="molecule type" value="Genomic_DNA"/>
</dbReference>
<dbReference type="AlphaFoldDB" id="A0A382Y5H6"/>
<feature type="non-terminal residue" evidence="1">
    <location>
        <position position="1"/>
    </location>
</feature>
<evidence type="ECO:0008006" key="2">
    <source>
        <dbReference type="Google" id="ProtNLM"/>
    </source>
</evidence>
<protein>
    <recommendedName>
        <fullName evidence="2">DUF1501 domain-containing protein</fullName>
    </recommendedName>
</protein>
<dbReference type="PANTHER" id="PTHR43737:SF1">
    <property type="entry name" value="DUF1501 DOMAIN-CONTAINING PROTEIN"/>
    <property type="match status" value="1"/>
</dbReference>
<dbReference type="PANTHER" id="PTHR43737">
    <property type="entry name" value="BLL7424 PROTEIN"/>
    <property type="match status" value="1"/>
</dbReference>
<proteinExistence type="predicted"/>
<dbReference type="Pfam" id="PF07394">
    <property type="entry name" value="DUF1501"/>
    <property type="match status" value="1"/>
</dbReference>
<dbReference type="InterPro" id="IPR010869">
    <property type="entry name" value="DUF1501"/>
</dbReference>
<accession>A0A382Y5H6</accession>
<reference evidence="1" key="1">
    <citation type="submission" date="2018-05" db="EMBL/GenBank/DDBJ databases">
        <authorList>
            <person name="Lanie J.A."/>
            <person name="Ng W.-L."/>
            <person name="Kazmierczak K.M."/>
            <person name="Andrzejewski T.M."/>
            <person name="Davidsen T.M."/>
            <person name="Wayne K.J."/>
            <person name="Tettelin H."/>
            <person name="Glass J.I."/>
            <person name="Rusch D."/>
            <person name="Podicherti R."/>
            <person name="Tsui H.-C.T."/>
            <person name="Winkler M.E."/>
        </authorList>
    </citation>
    <scope>NUCLEOTIDE SEQUENCE</scope>
</reference>
<evidence type="ECO:0000313" key="1">
    <source>
        <dbReference type="EMBL" id="SVD78444.1"/>
    </source>
</evidence>